<feature type="domain" description="Carbamoyltransferase C-terminal" evidence="3">
    <location>
        <begin position="357"/>
        <end position="516"/>
    </location>
</feature>
<dbReference type="PANTHER" id="PTHR34847:SF1">
    <property type="entry name" value="NODULATION PROTEIN U"/>
    <property type="match status" value="1"/>
</dbReference>
<dbReference type="AlphaFoldDB" id="A0A3S2U3N2"/>
<reference evidence="4 5" key="1">
    <citation type="submission" date="2019-01" db="EMBL/GenBank/DDBJ databases">
        <authorList>
            <person name="Chen W.-M."/>
        </authorList>
    </citation>
    <scope>NUCLEOTIDE SEQUENCE [LARGE SCALE GENOMIC DNA]</scope>
    <source>
        <strain evidence="4 5">BBQ-12</strain>
    </source>
</reference>
<comment type="caution">
    <text evidence="4">The sequence shown here is derived from an EMBL/GenBank/DDBJ whole genome shotgun (WGS) entry which is preliminary data.</text>
</comment>
<dbReference type="Pfam" id="PF16861">
    <property type="entry name" value="Carbam_trans_C"/>
    <property type="match status" value="1"/>
</dbReference>
<dbReference type="InterPro" id="IPR031730">
    <property type="entry name" value="Carbam_trans_C"/>
</dbReference>
<dbReference type="RefSeq" id="WP_128194000.1">
    <property type="nucleotide sequence ID" value="NZ_SACJ01000003.1"/>
</dbReference>
<evidence type="ECO:0000259" key="2">
    <source>
        <dbReference type="Pfam" id="PF02543"/>
    </source>
</evidence>
<comment type="similarity">
    <text evidence="1">Belongs to the NodU/CmcH family.</text>
</comment>
<dbReference type="GO" id="GO:0003824">
    <property type="term" value="F:catalytic activity"/>
    <property type="evidence" value="ECO:0007669"/>
    <property type="project" value="InterPro"/>
</dbReference>
<dbReference type="Gene3D" id="3.90.870.20">
    <property type="entry name" value="Carbamoyltransferase, C-terminal domain"/>
    <property type="match status" value="1"/>
</dbReference>
<name>A0A3S2U3N2_9FLAO</name>
<protein>
    <submittedName>
        <fullName evidence="4">Proline dehydrogenase</fullName>
    </submittedName>
</protein>
<dbReference type="Gene3D" id="3.30.420.40">
    <property type="match status" value="1"/>
</dbReference>
<dbReference type="PANTHER" id="PTHR34847">
    <property type="entry name" value="NODULATION PROTEIN U"/>
    <property type="match status" value="1"/>
</dbReference>
<dbReference type="CDD" id="cd24102">
    <property type="entry name" value="ASKHA_NBD_CmcH_N"/>
    <property type="match status" value="1"/>
</dbReference>
<proteinExistence type="inferred from homology"/>
<accession>A0A3S2U3N2</accession>
<organism evidence="4 5">
    <name type="scientific">Flavobacterium sufflavum</name>
    <dbReference type="NCBI Taxonomy" id="1921138"/>
    <lineage>
        <taxon>Bacteria</taxon>
        <taxon>Pseudomonadati</taxon>
        <taxon>Bacteroidota</taxon>
        <taxon>Flavobacteriia</taxon>
        <taxon>Flavobacteriales</taxon>
        <taxon>Flavobacteriaceae</taxon>
        <taxon>Flavobacterium</taxon>
    </lineage>
</organism>
<gene>
    <name evidence="4" type="ORF">EOD40_05995</name>
</gene>
<dbReference type="Pfam" id="PF02543">
    <property type="entry name" value="Carbam_trans_N"/>
    <property type="match status" value="1"/>
</dbReference>
<evidence type="ECO:0000256" key="1">
    <source>
        <dbReference type="ARBA" id="ARBA00006129"/>
    </source>
</evidence>
<evidence type="ECO:0000259" key="3">
    <source>
        <dbReference type="Pfam" id="PF16861"/>
    </source>
</evidence>
<dbReference type="EMBL" id="SACJ01000003">
    <property type="protein sequence ID" value="RVT77360.1"/>
    <property type="molecule type" value="Genomic_DNA"/>
</dbReference>
<dbReference type="Proteomes" id="UP000285211">
    <property type="component" value="Unassembled WGS sequence"/>
</dbReference>
<dbReference type="InterPro" id="IPR051338">
    <property type="entry name" value="NodU/CmcH_Carbamoyltrnsfr"/>
</dbReference>
<evidence type="ECO:0000313" key="4">
    <source>
        <dbReference type="EMBL" id="RVT77360.1"/>
    </source>
</evidence>
<feature type="domain" description="Carbamoyltransferase" evidence="2">
    <location>
        <begin position="102"/>
        <end position="312"/>
    </location>
</feature>
<sequence>MKILSFNPGHDGTFAYLEDGRLITSVEAEKDSHYRHSPLTIPDVFSIFGDMNEIPDVLCRGGWWPGDNNATERNIISSYHDISSSGIITRKQHLFGKEINYFSSSHERSHILCAFGMSNLPKGTPCYVLLWEGVIGAYYKIDSKLNITKLADVMPEPGHRYALLYGIGDPTFDKKNAEFSRFSDAGKLMALASFSNRSKPTNEEEKLLSFLMQDCKHLKPQECEAFKDFKHYNVGLEDPEFRNFAGIFSDRIFDRFYEYAKLNLDRSMPLLIVGGCGLNCDWNTKWREVNYFSDVFVPPVANDSGSAIGTAIDAQFYFTGNPKIEWNVYSGRDFIFDAPLDTNLYDEFEANHEIVSEMLANNLILGWVNGKYEIGPRALGNRSIIAAPFLDSTRIRLNEIKQREQFRPIAPVCLEEDALKWFGCNWPSPFMLYTQLVLTDALCAVTHINKTARIQTVTHKSNNNLYELLVSFKKRTGYGVLCNTSLNFNGKGFINNISDLSAYAISHKLDGFVAGGRCYLLKSSQYYQNFRRMQNPKDHGQLA</sequence>
<evidence type="ECO:0000313" key="5">
    <source>
        <dbReference type="Proteomes" id="UP000285211"/>
    </source>
</evidence>
<dbReference type="InterPro" id="IPR038152">
    <property type="entry name" value="Carbam_trans_C_sf"/>
</dbReference>
<dbReference type="InterPro" id="IPR003696">
    <property type="entry name" value="Carbtransf_dom"/>
</dbReference>
<dbReference type="OrthoDB" id="9780777at2"/>
<keyword evidence="5" id="KW-1185">Reference proteome</keyword>